<evidence type="ECO:0008006" key="4">
    <source>
        <dbReference type="Google" id="ProtNLM"/>
    </source>
</evidence>
<proteinExistence type="predicted"/>
<evidence type="ECO:0000256" key="1">
    <source>
        <dbReference type="SAM" id="MobiDB-lite"/>
    </source>
</evidence>
<comment type="caution">
    <text evidence="2">The sequence shown here is derived from an EMBL/GenBank/DDBJ whole genome shotgun (WGS) entry which is preliminary data.</text>
</comment>
<dbReference type="Proteomes" id="UP000215335">
    <property type="component" value="Unassembled WGS sequence"/>
</dbReference>
<sequence>MQRKTIAPRAPHNAPEPPAKVKPNKNKRPEWILVKVEQNATYTEVMGKIRKDVNPDTTGRKVLGVKQTRSGDILLKLGRGSNMTVFTAEVGNAVLGLGQVKKEKRKATLEKRDMDSEATEEEVRAAIGGAFRKPDNVRRVTLLKPNTRGLRMATVILSEKERPRNRSTLCYKCEGDDHRMAQCQMKASCFFCKDDGQKK</sequence>
<organism evidence="2 3">
    <name type="scientific">Trichomalopsis sarcophagae</name>
    <dbReference type="NCBI Taxonomy" id="543379"/>
    <lineage>
        <taxon>Eukaryota</taxon>
        <taxon>Metazoa</taxon>
        <taxon>Ecdysozoa</taxon>
        <taxon>Arthropoda</taxon>
        <taxon>Hexapoda</taxon>
        <taxon>Insecta</taxon>
        <taxon>Pterygota</taxon>
        <taxon>Neoptera</taxon>
        <taxon>Endopterygota</taxon>
        <taxon>Hymenoptera</taxon>
        <taxon>Apocrita</taxon>
        <taxon>Proctotrupomorpha</taxon>
        <taxon>Chalcidoidea</taxon>
        <taxon>Pteromalidae</taxon>
        <taxon>Pteromalinae</taxon>
        <taxon>Trichomalopsis</taxon>
    </lineage>
</organism>
<feature type="region of interest" description="Disordered" evidence="1">
    <location>
        <begin position="1"/>
        <end position="28"/>
    </location>
</feature>
<name>A0A232EWK5_9HYME</name>
<reference evidence="2 3" key="1">
    <citation type="journal article" date="2017" name="Curr. Biol.">
        <title>The Evolution of Venom by Co-option of Single-Copy Genes.</title>
        <authorList>
            <person name="Martinson E.O."/>
            <person name="Mrinalini"/>
            <person name="Kelkar Y.D."/>
            <person name="Chang C.H."/>
            <person name="Werren J.H."/>
        </authorList>
    </citation>
    <scope>NUCLEOTIDE SEQUENCE [LARGE SCALE GENOMIC DNA]</scope>
    <source>
        <strain evidence="2 3">Alberta</strain>
        <tissue evidence="2">Whole body</tissue>
    </source>
</reference>
<evidence type="ECO:0000313" key="3">
    <source>
        <dbReference type="Proteomes" id="UP000215335"/>
    </source>
</evidence>
<accession>A0A232EWK5</accession>
<gene>
    <name evidence="2" type="ORF">TSAR_016335</name>
</gene>
<dbReference type="AlphaFoldDB" id="A0A232EWK5"/>
<dbReference type="EMBL" id="NNAY01001853">
    <property type="protein sequence ID" value="OXU22724.1"/>
    <property type="molecule type" value="Genomic_DNA"/>
</dbReference>
<evidence type="ECO:0000313" key="2">
    <source>
        <dbReference type="EMBL" id="OXU22724.1"/>
    </source>
</evidence>
<keyword evidence="3" id="KW-1185">Reference proteome</keyword>
<protein>
    <recommendedName>
        <fullName evidence="4">CCHC-type domain-containing protein</fullName>
    </recommendedName>
</protein>